<dbReference type="GO" id="GO:0009055">
    <property type="term" value="F:electron transfer activity"/>
    <property type="evidence" value="ECO:0007669"/>
    <property type="project" value="InterPro"/>
</dbReference>
<dbReference type="InterPro" id="IPR011041">
    <property type="entry name" value="Quinoprot_gluc/sorb_DH_b-prop"/>
</dbReference>
<proteinExistence type="predicted"/>
<protein>
    <recommendedName>
        <fullName evidence="5">Cytochrome c domain-containing protein</fullName>
    </recommendedName>
</protein>
<keyword evidence="3" id="KW-0349">Heme</keyword>
<dbReference type="OrthoDB" id="188778at2"/>
<dbReference type="InterPro" id="IPR011042">
    <property type="entry name" value="6-blade_b-propeller_TolB-like"/>
</dbReference>
<dbReference type="Gene3D" id="1.10.1330.10">
    <property type="entry name" value="Dockerin domain"/>
    <property type="match status" value="1"/>
</dbReference>
<dbReference type="PROSITE" id="PS51007">
    <property type="entry name" value="CYTC"/>
    <property type="match status" value="1"/>
</dbReference>
<dbReference type="EMBL" id="SRLE01000009">
    <property type="protein sequence ID" value="TGD72592.1"/>
    <property type="molecule type" value="Genomic_DNA"/>
</dbReference>
<dbReference type="InterPro" id="IPR018247">
    <property type="entry name" value="EF_Hand_1_Ca_BS"/>
</dbReference>
<dbReference type="AlphaFoldDB" id="A0A4Z0LZ09"/>
<feature type="region of interest" description="Disordered" evidence="4">
    <location>
        <begin position="1"/>
        <end position="22"/>
    </location>
</feature>
<dbReference type="InterPro" id="IPR009056">
    <property type="entry name" value="Cyt_c-like_dom"/>
</dbReference>
<dbReference type="GO" id="GO:0020037">
    <property type="term" value="F:heme binding"/>
    <property type="evidence" value="ECO:0007669"/>
    <property type="project" value="InterPro"/>
</dbReference>
<evidence type="ECO:0000259" key="5">
    <source>
        <dbReference type="PROSITE" id="PS51007"/>
    </source>
</evidence>
<dbReference type="GO" id="GO:0000272">
    <property type="term" value="P:polysaccharide catabolic process"/>
    <property type="evidence" value="ECO:0007669"/>
    <property type="project" value="InterPro"/>
</dbReference>
<dbReference type="GO" id="GO:0004553">
    <property type="term" value="F:hydrolase activity, hydrolyzing O-glycosyl compounds"/>
    <property type="evidence" value="ECO:0007669"/>
    <property type="project" value="InterPro"/>
</dbReference>
<dbReference type="SUPFAM" id="SSF63446">
    <property type="entry name" value="Type I dockerin domain"/>
    <property type="match status" value="1"/>
</dbReference>
<dbReference type="InterPro" id="IPR036439">
    <property type="entry name" value="Dockerin_dom_sf"/>
</dbReference>
<dbReference type="Proteomes" id="UP000298050">
    <property type="component" value="Unassembled WGS sequence"/>
</dbReference>
<comment type="caution">
    <text evidence="6">The sequence shown here is derived from an EMBL/GenBank/DDBJ whole genome shotgun (WGS) entry which is preliminary data.</text>
</comment>
<organism evidence="6 7">
    <name type="scientific">Mangrovimicrobium sediminis</name>
    <dbReference type="NCBI Taxonomy" id="2562682"/>
    <lineage>
        <taxon>Bacteria</taxon>
        <taxon>Pseudomonadati</taxon>
        <taxon>Pseudomonadota</taxon>
        <taxon>Gammaproteobacteria</taxon>
        <taxon>Cellvibrionales</taxon>
        <taxon>Halieaceae</taxon>
        <taxon>Mangrovimicrobium</taxon>
    </lineage>
</organism>
<evidence type="ECO:0000256" key="4">
    <source>
        <dbReference type="SAM" id="MobiDB-lite"/>
    </source>
</evidence>
<accession>A0A4Z0LZ09</accession>
<dbReference type="Pfam" id="PF07995">
    <property type="entry name" value="GSDH"/>
    <property type="match status" value="1"/>
</dbReference>
<keyword evidence="2 3" id="KW-0408">Iron</keyword>
<evidence type="ECO:0000256" key="1">
    <source>
        <dbReference type="ARBA" id="ARBA00022723"/>
    </source>
</evidence>
<name>A0A4Z0LZ09_9GAMM</name>
<dbReference type="Pfam" id="PF00404">
    <property type="entry name" value="Dockerin_1"/>
    <property type="match status" value="1"/>
</dbReference>
<dbReference type="PANTHER" id="PTHR19328:SF75">
    <property type="entry name" value="ALDOSE SUGAR DEHYDROGENASE YLII"/>
    <property type="match status" value="1"/>
</dbReference>
<evidence type="ECO:0000313" key="7">
    <source>
        <dbReference type="Proteomes" id="UP000298050"/>
    </source>
</evidence>
<dbReference type="InterPro" id="IPR012938">
    <property type="entry name" value="Glc/Sorbosone_DH"/>
</dbReference>
<dbReference type="RefSeq" id="WP_135444853.1">
    <property type="nucleotide sequence ID" value="NZ_SRLE01000009.1"/>
</dbReference>
<dbReference type="InterPro" id="IPR002105">
    <property type="entry name" value="Dockerin_1_rpt"/>
</dbReference>
<dbReference type="SUPFAM" id="SSF50952">
    <property type="entry name" value="Soluble quinoprotein glucose dehydrogenase"/>
    <property type="match status" value="1"/>
</dbReference>
<evidence type="ECO:0000256" key="3">
    <source>
        <dbReference type="PROSITE-ProRule" id="PRU00433"/>
    </source>
</evidence>
<evidence type="ECO:0000313" key="6">
    <source>
        <dbReference type="EMBL" id="TGD72592.1"/>
    </source>
</evidence>
<evidence type="ECO:0000256" key="2">
    <source>
        <dbReference type="ARBA" id="ARBA00023004"/>
    </source>
</evidence>
<dbReference type="GO" id="GO:0046872">
    <property type="term" value="F:metal ion binding"/>
    <property type="evidence" value="ECO:0007669"/>
    <property type="project" value="UniProtKB-KW"/>
</dbReference>
<feature type="domain" description="Cytochrome c" evidence="5">
    <location>
        <begin position="59"/>
        <end position="185"/>
    </location>
</feature>
<dbReference type="PANTHER" id="PTHR19328">
    <property type="entry name" value="HEDGEHOG-INTERACTING PROTEIN"/>
    <property type="match status" value="1"/>
</dbReference>
<dbReference type="NCBIfam" id="NF041895">
    <property type="entry name" value="choice_anch_V"/>
    <property type="match status" value="1"/>
</dbReference>
<gene>
    <name evidence="6" type="ORF">E4634_13790</name>
</gene>
<sequence length="656" mass="66770">MPRPARPGSSRDSSARVSSSRVGFSQVNASRHGLSGISPVRLALCAAFATCLLQVAPVHASQNGRNGFSGNPDINNGATCAVCHAPAAGVPAPQVTLAGPGQIDAGTTAAFTVTLSGGPAQTGGVNISVSDPAGALAPLDGDLGLIMGELAHSAPQAFSGGVLSFDFEWTAPDYNGDFTLYAAGNSSNGQLDLLGDAIGTAALAVTVVNGDPPPPPPPPPPAAAIALETWTTGLDQPVAIAHAGDTRLFLVEQPGRIRLVDAAGNLAPAPFLDIRDRVDNGASELGLLGLAFHPGYSTNGWFFVYYTTRDAGSGQLRSRVSRFSVGASPDAADPASESVLLEFAQPFSNHNAGDLHFGPDGYLYIASGDGGSGGDPQNNAQAGDRLLGKLLRIDVDASGAADCSLVAGPYGIPAGNAFVDGPGGAGCDEIYALGARNPWRFSFDRADGSLWIADVGQGAVEEIDVIPAGAAGGLNLGWRCYEGDQPFNGIGCAAPGSYLFPLHTLSHADGNCSITGGFVYRGSAYPVLQGRYFFSDFCLTSIRTLDGAGPGAEASEVLPAGQISAPAAFGEDVAGELYVASLSDGILYRIAAVPAPGDLDNDGDVDIDDLLALLPNIGEPASGADDPADLDDSGDITRRDALLLIRACSEPRCARG</sequence>
<dbReference type="PROSITE" id="PS00018">
    <property type="entry name" value="EF_HAND_1"/>
    <property type="match status" value="1"/>
</dbReference>
<keyword evidence="7" id="KW-1185">Reference proteome</keyword>
<feature type="compositionally biased region" description="Low complexity" evidence="4">
    <location>
        <begin position="10"/>
        <end position="21"/>
    </location>
</feature>
<keyword evidence="1 3" id="KW-0479">Metal-binding</keyword>
<dbReference type="Gene3D" id="2.120.10.30">
    <property type="entry name" value="TolB, C-terminal domain"/>
    <property type="match status" value="1"/>
</dbReference>
<reference evidence="6 7" key="1">
    <citation type="submission" date="2019-04" db="EMBL/GenBank/DDBJ databases">
        <title>Taxonomy of novel Haliea sp. from mangrove soil of West Coast of India.</title>
        <authorList>
            <person name="Verma A."/>
            <person name="Kumar P."/>
            <person name="Krishnamurthi S."/>
        </authorList>
    </citation>
    <scope>NUCLEOTIDE SEQUENCE [LARGE SCALE GENOMIC DNA]</scope>
    <source>
        <strain evidence="6 7">SAOS-164</strain>
    </source>
</reference>